<dbReference type="InterPro" id="IPR058919">
    <property type="entry name" value="Pep3/Vps18_RING_C"/>
</dbReference>
<dbReference type="GO" id="GO:0005768">
    <property type="term" value="C:endosome"/>
    <property type="evidence" value="ECO:0007669"/>
    <property type="project" value="TreeGrafter"/>
</dbReference>
<dbReference type="HOGENOM" id="CLU_003488_0_0_1"/>
<dbReference type="SUPFAM" id="SSF50998">
    <property type="entry name" value="Quinoprotein alcohol dehydrogenase-like"/>
    <property type="match status" value="1"/>
</dbReference>
<dbReference type="GO" id="GO:0007032">
    <property type="term" value="P:endosome organization"/>
    <property type="evidence" value="ECO:0007669"/>
    <property type="project" value="TreeGrafter"/>
</dbReference>
<keyword evidence="2" id="KW-0479">Metal-binding</keyword>
<protein>
    <recommendedName>
        <fullName evidence="9">RING-type domain-containing protein</fullName>
    </recommendedName>
</protein>
<dbReference type="GO" id="GO:0030674">
    <property type="term" value="F:protein-macromolecule adaptor activity"/>
    <property type="evidence" value="ECO:0007669"/>
    <property type="project" value="TreeGrafter"/>
</dbReference>
<dbReference type="PANTHER" id="PTHR23323">
    <property type="entry name" value="VACUOLAR PROTEIN SORTING-ASSOCIATED PROTEIN"/>
    <property type="match status" value="1"/>
</dbReference>
<keyword evidence="4" id="KW-0862">Zinc</keyword>
<feature type="coiled-coil region" evidence="8">
    <location>
        <begin position="826"/>
        <end position="853"/>
    </location>
</feature>
<organism evidence="10 11">
    <name type="scientific">Kuraishia capsulata CBS 1993</name>
    <dbReference type="NCBI Taxonomy" id="1382522"/>
    <lineage>
        <taxon>Eukaryota</taxon>
        <taxon>Fungi</taxon>
        <taxon>Dikarya</taxon>
        <taxon>Ascomycota</taxon>
        <taxon>Saccharomycotina</taxon>
        <taxon>Pichiomycetes</taxon>
        <taxon>Pichiales</taxon>
        <taxon>Pichiaceae</taxon>
        <taxon>Kuraishia</taxon>
    </lineage>
</organism>
<keyword evidence="3" id="KW-0863">Zinc-finger</keyword>
<dbReference type="GO" id="GO:0008270">
    <property type="term" value="F:zinc ion binding"/>
    <property type="evidence" value="ECO:0007669"/>
    <property type="project" value="UniProtKB-KW"/>
</dbReference>
<dbReference type="GO" id="GO:0030897">
    <property type="term" value="C:HOPS complex"/>
    <property type="evidence" value="ECO:0007669"/>
    <property type="project" value="TreeGrafter"/>
</dbReference>
<dbReference type="OrthoDB" id="1845386at2759"/>
<dbReference type="GO" id="GO:0007033">
    <property type="term" value="P:vacuole organization"/>
    <property type="evidence" value="ECO:0007669"/>
    <property type="project" value="TreeGrafter"/>
</dbReference>
<dbReference type="GO" id="GO:0006886">
    <property type="term" value="P:intracellular protein transport"/>
    <property type="evidence" value="ECO:0007669"/>
    <property type="project" value="UniProtKB-UniRule"/>
</dbReference>
<gene>
    <name evidence="10" type="ORF">KUCA_T00004202001</name>
</gene>
<dbReference type="InterPro" id="IPR011047">
    <property type="entry name" value="Quinoprotein_ADH-like_sf"/>
</dbReference>
<proteinExistence type="inferred from homology"/>
<sequence>MDSASSMFQLEPVQLQFQIQTDISRLLVSNNVLWLVLKSGVVYRIDLNNPEKVFQINIFSKGSSSNVNGSGDRVVNAFVDPHGCHLVVQTASNEYHYINHKSTVSRPLAKLKGLHVTCMEFIPNLVTSSNSGPVLLGTSGGVIYECIIDSGKADRFVKQIWNNKTKTGVVSISALQKDEKRFLVLVSEKDGTILRFDVFIAVFHATSSNFAAEFKKDALVVSKKEEIRCVGADLEKFGLVYSTGQNQEFLTFGSIDSFDSKAPEFKISSAKEKFKFMTFTKYHVAIMVNDEIRFYNQLNGKLVSSLEVPRYDGEKILGLSGDHVKGTYWLYTSMNIYEIVVEDEASDIWSIMYEQKKYDEALGMLKPTDTSNRNKVLKAKGGDLFKKGSYLEAAKILAETDEPFETVTLKFLDTDMNGLRTYLIAKLSKLPRSYYMQRVMVSSWVVELFIERLNELDNDIASAKSSNLTNNILEHDVALELPHSQELEKTQKEYQSFLKKYKDFLDKETVYQIILSHNRKEELVFYSNLINDYQVVLRFYVSLKKWDDALQVLAKENNPVFVYKFATVLLINQPAKTVEVWKRLIDNLEITKLLPSILTFNSSINNRVLPEYNHALKFLQFYIDTKGCKETVVHNSLLSILITYPNLQNENLILRYLENHSPKTDSSFGRRSGKAEIHFDTDFILRLCFRYKKIQSAIYVYSMLENYEDAVKLALENDLIEVATYVADKPMDPSKSALRKRLWLKISEKLISKVAMNETFVKQRDEALKLIGVDNVEEGDNKSNKIEDVLKFLLGRCELLTIKDLLPLFPDFVVIDNFKREMVSSLETYSKELRQISQEMDESMRTSDKINKQIVEFKKTKFQILEPTESCSICHKILITRKFFIFPCNHSFHQDCLVRNILDSNDYKLKNKIYILQKKLKSHENGESKKSLQKEIDEALTTKCCLCSDIKISSIDEPFIKGSDTEAMSWNL</sequence>
<dbReference type="SMART" id="SM00184">
    <property type="entry name" value="RING"/>
    <property type="match status" value="1"/>
</dbReference>
<evidence type="ECO:0000256" key="5">
    <source>
        <dbReference type="ARBA" id="ARBA00023136"/>
    </source>
</evidence>
<accession>W6MX39</accession>
<evidence type="ECO:0000256" key="2">
    <source>
        <dbReference type="ARBA" id="ARBA00022723"/>
    </source>
</evidence>
<evidence type="ECO:0000313" key="11">
    <source>
        <dbReference type="Proteomes" id="UP000019384"/>
    </source>
</evidence>
<dbReference type="EMBL" id="HG793129">
    <property type="protein sequence ID" value="CDK28220.1"/>
    <property type="molecule type" value="Genomic_DNA"/>
</dbReference>
<evidence type="ECO:0000313" key="10">
    <source>
        <dbReference type="EMBL" id="CDK28220.1"/>
    </source>
</evidence>
<dbReference type="Proteomes" id="UP000019384">
    <property type="component" value="Unassembled WGS sequence"/>
</dbReference>
<dbReference type="STRING" id="1382522.W6MX39"/>
<evidence type="ECO:0000256" key="3">
    <source>
        <dbReference type="ARBA" id="ARBA00022771"/>
    </source>
</evidence>
<dbReference type="InterPro" id="IPR013083">
    <property type="entry name" value="Znf_RING/FYVE/PHD"/>
</dbReference>
<dbReference type="Pfam" id="PF05131">
    <property type="entry name" value="Pep3_Vps18"/>
    <property type="match status" value="1"/>
</dbReference>
<dbReference type="InterPro" id="IPR001841">
    <property type="entry name" value="Znf_RING"/>
</dbReference>
<dbReference type="Gene3D" id="3.30.40.10">
    <property type="entry name" value="Zinc/RING finger domain, C3HC4 (zinc finger)"/>
    <property type="match status" value="1"/>
</dbReference>
<evidence type="ECO:0000256" key="4">
    <source>
        <dbReference type="ARBA" id="ARBA00022833"/>
    </source>
</evidence>
<evidence type="ECO:0000256" key="8">
    <source>
        <dbReference type="SAM" id="Coils"/>
    </source>
</evidence>
<dbReference type="GO" id="GO:0048284">
    <property type="term" value="P:organelle fusion"/>
    <property type="evidence" value="ECO:0007669"/>
    <property type="project" value="TreeGrafter"/>
</dbReference>
<evidence type="ECO:0000256" key="6">
    <source>
        <dbReference type="ARBA" id="ARBA00029433"/>
    </source>
</evidence>
<dbReference type="GO" id="GO:0006904">
    <property type="term" value="P:vesicle docking involved in exocytosis"/>
    <property type="evidence" value="ECO:0007669"/>
    <property type="project" value="TreeGrafter"/>
</dbReference>
<keyword evidence="8" id="KW-0175">Coiled coil</keyword>
<comment type="subcellular location">
    <subcellularLocation>
        <location evidence="6">Endomembrane system</location>
        <topology evidence="6">Peripheral membrane protein</topology>
        <orientation evidence="6">Cytoplasmic side</orientation>
    </subcellularLocation>
</comment>
<dbReference type="InterPro" id="IPR000547">
    <property type="entry name" value="Clathrin_H-chain/VPS_repeat"/>
</dbReference>
<dbReference type="RefSeq" id="XP_022460210.1">
    <property type="nucleotide sequence ID" value="XM_022600912.1"/>
</dbReference>
<dbReference type="AlphaFoldDB" id="W6MX39"/>
<dbReference type="CDD" id="cd16462">
    <property type="entry name" value="RING-H2_Pep3p-like"/>
    <property type="match status" value="1"/>
</dbReference>
<feature type="domain" description="RING-type" evidence="9">
    <location>
        <begin position="871"/>
        <end position="947"/>
    </location>
</feature>
<comment type="similarity">
    <text evidence="1">Belongs to the VPS18 family.</text>
</comment>
<keyword evidence="5" id="KW-0472">Membrane</keyword>
<keyword evidence="11" id="KW-1185">Reference proteome</keyword>
<feature type="repeat" description="CHCR" evidence="7">
    <location>
        <begin position="581"/>
        <end position="759"/>
    </location>
</feature>
<dbReference type="Pfam" id="PF26148">
    <property type="entry name" value="VPS18_RING_C"/>
    <property type="match status" value="1"/>
</dbReference>
<name>W6MX39_9ASCO</name>
<evidence type="ECO:0000256" key="7">
    <source>
        <dbReference type="PROSITE-ProRule" id="PRU01006"/>
    </source>
</evidence>
<dbReference type="PROSITE" id="PS50236">
    <property type="entry name" value="CHCR"/>
    <property type="match status" value="1"/>
</dbReference>
<dbReference type="InterPro" id="IPR007810">
    <property type="entry name" value="Pep3/Vps18_beta-prop"/>
</dbReference>
<evidence type="ECO:0000256" key="1">
    <source>
        <dbReference type="ARBA" id="ARBA00010454"/>
    </source>
</evidence>
<reference evidence="10" key="2">
    <citation type="submission" date="2014-02" db="EMBL/GenBank/DDBJ databases">
        <title>Complete DNA sequence of /Kuraishia capsulata/ illustrates novel genomic features among budding yeasts (/Saccharomycotina/).</title>
        <authorList>
            <person name="Morales L."/>
            <person name="Noel B."/>
            <person name="Porcel B."/>
            <person name="Marcet-Houben M."/>
            <person name="Hullo M-F."/>
            <person name="Sacerdot C."/>
            <person name="Tekaia F."/>
            <person name="Leh-Louis V."/>
            <person name="Despons L."/>
            <person name="Khanna V."/>
            <person name="Aury J-M."/>
            <person name="Barbe V."/>
            <person name="Couloux A."/>
            <person name="Labadie K."/>
            <person name="Pelletier E."/>
            <person name="Souciet J-L."/>
            <person name="Boekhout T."/>
            <person name="Gabaldon T."/>
            <person name="Wincker P."/>
            <person name="Dujon B."/>
        </authorList>
    </citation>
    <scope>NUCLEOTIDE SEQUENCE</scope>
    <source>
        <strain evidence="10">CBS 1993</strain>
    </source>
</reference>
<dbReference type="GeneID" id="34521598"/>
<dbReference type="GO" id="GO:0098588">
    <property type="term" value="C:bounding membrane of organelle"/>
    <property type="evidence" value="ECO:0007669"/>
    <property type="project" value="UniProtKB-ARBA"/>
</dbReference>
<evidence type="ECO:0000259" key="9">
    <source>
        <dbReference type="SMART" id="SM00184"/>
    </source>
</evidence>
<dbReference type="SUPFAM" id="SSF57850">
    <property type="entry name" value="RING/U-box"/>
    <property type="match status" value="1"/>
</dbReference>
<dbReference type="PANTHER" id="PTHR23323:SF26">
    <property type="entry name" value="VACUOLAR PROTEIN SORTING-ASSOCIATED PROTEIN 18 HOMOLOG"/>
    <property type="match status" value="1"/>
</dbReference>
<reference evidence="10" key="1">
    <citation type="submission" date="2013-12" db="EMBL/GenBank/DDBJ databases">
        <authorList>
            <person name="Genoscope - CEA"/>
        </authorList>
    </citation>
    <scope>NUCLEOTIDE SEQUENCE</scope>
    <source>
        <strain evidence="10">CBS 1993</strain>
    </source>
</reference>